<keyword evidence="1" id="KW-0813">Transport</keyword>
<dbReference type="STRING" id="471514.AN477_03910"/>
<dbReference type="PANTHER" id="PTHR47366:SF1">
    <property type="entry name" value="TWO-ON-TWO HEMOGLOBIN-3"/>
    <property type="match status" value="1"/>
</dbReference>
<dbReference type="PANTHER" id="PTHR47366">
    <property type="entry name" value="TWO-ON-TWO HEMOGLOBIN-3"/>
    <property type="match status" value="1"/>
</dbReference>
<dbReference type="SUPFAM" id="SSF46458">
    <property type="entry name" value="Globin-like"/>
    <property type="match status" value="1"/>
</dbReference>
<keyword evidence="7" id="KW-1185">Reference proteome</keyword>
<proteinExistence type="inferred from homology"/>
<evidence type="ECO:0000313" key="6">
    <source>
        <dbReference type="EMBL" id="KPV45136.1"/>
    </source>
</evidence>
<dbReference type="RefSeq" id="WP_054967871.1">
    <property type="nucleotide sequence ID" value="NZ_LJCO01000014.1"/>
</dbReference>
<keyword evidence="2" id="KW-0349">Heme</keyword>
<keyword evidence="4" id="KW-0408">Iron</keyword>
<dbReference type="PATRIC" id="fig|471514.4.peg.650"/>
<comment type="similarity">
    <text evidence="5">Belongs to the truncated hemoglobin family. Group II subfamily.</text>
</comment>
<evidence type="ECO:0000256" key="1">
    <source>
        <dbReference type="ARBA" id="ARBA00022448"/>
    </source>
</evidence>
<name>A0A0P9CI63_9BACL</name>
<dbReference type="Gene3D" id="1.10.490.10">
    <property type="entry name" value="Globins"/>
    <property type="match status" value="1"/>
</dbReference>
<comment type="caution">
    <text evidence="6">The sequence shown here is derived from an EMBL/GenBank/DDBJ whole genome shotgun (WGS) entry which is preliminary data.</text>
</comment>
<dbReference type="Proteomes" id="UP000050482">
    <property type="component" value="Unassembled WGS sequence"/>
</dbReference>
<accession>A0A0P9CI63</accession>
<evidence type="ECO:0000256" key="4">
    <source>
        <dbReference type="ARBA" id="ARBA00023004"/>
    </source>
</evidence>
<dbReference type="EMBL" id="LJCO01000014">
    <property type="protein sequence ID" value="KPV45136.1"/>
    <property type="molecule type" value="Genomic_DNA"/>
</dbReference>
<dbReference type="InterPro" id="IPR001486">
    <property type="entry name" value="Hemoglobin_trunc"/>
</dbReference>
<dbReference type="GO" id="GO:0005344">
    <property type="term" value="F:oxygen carrier activity"/>
    <property type="evidence" value="ECO:0007669"/>
    <property type="project" value="InterPro"/>
</dbReference>
<protein>
    <submittedName>
        <fullName evidence="6">Globin</fullName>
    </submittedName>
</protein>
<gene>
    <name evidence="6" type="ORF">AN477_03910</name>
</gene>
<evidence type="ECO:0000256" key="5">
    <source>
        <dbReference type="ARBA" id="ARBA00034496"/>
    </source>
</evidence>
<keyword evidence="3" id="KW-0479">Metal-binding</keyword>
<dbReference type="InterPro" id="IPR012292">
    <property type="entry name" value="Globin/Proto"/>
</dbReference>
<dbReference type="GO" id="GO:0046872">
    <property type="term" value="F:metal ion binding"/>
    <property type="evidence" value="ECO:0007669"/>
    <property type="project" value="UniProtKB-KW"/>
</dbReference>
<dbReference type="Pfam" id="PF01152">
    <property type="entry name" value="Bac_globin"/>
    <property type="match status" value="1"/>
</dbReference>
<organism evidence="6 7">
    <name type="scientific">Alicyclobacillus ferrooxydans</name>
    <dbReference type="NCBI Taxonomy" id="471514"/>
    <lineage>
        <taxon>Bacteria</taxon>
        <taxon>Bacillati</taxon>
        <taxon>Bacillota</taxon>
        <taxon>Bacilli</taxon>
        <taxon>Bacillales</taxon>
        <taxon>Alicyclobacillaceae</taxon>
        <taxon>Alicyclobacillus</taxon>
    </lineage>
</organism>
<evidence type="ECO:0000313" key="7">
    <source>
        <dbReference type="Proteomes" id="UP000050482"/>
    </source>
</evidence>
<sequence>MEQKTVYEMIGGADTIGDLVDAFYARVGAHPGLIPLFPEDLTPVRNRQFKFLTQLFGGPRLYSDLYGAPMLRAKHLPHPITPQRAVEWLECMRGAMDEIGLQGPVRDFMYERLQQTAYHMVNSED</sequence>
<evidence type="ECO:0000256" key="2">
    <source>
        <dbReference type="ARBA" id="ARBA00022617"/>
    </source>
</evidence>
<reference evidence="6 7" key="1">
    <citation type="submission" date="2015-09" db="EMBL/GenBank/DDBJ databases">
        <title>Draft genome sequence of Alicyclobacillus ferrooxydans DSM 22381.</title>
        <authorList>
            <person name="Hemp J."/>
        </authorList>
    </citation>
    <scope>NUCLEOTIDE SEQUENCE [LARGE SCALE GENOMIC DNA]</scope>
    <source>
        <strain evidence="6 7">TC-34</strain>
    </source>
</reference>
<dbReference type="InterPro" id="IPR009050">
    <property type="entry name" value="Globin-like_sf"/>
</dbReference>
<dbReference type="GO" id="GO:0019825">
    <property type="term" value="F:oxygen binding"/>
    <property type="evidence" value="ECO:0007669"/>
    <property type="project" value="InterPro"/>
</dbReference>
<dbReference type="OrthoDB" id="9790913at2"/>
<evidence type="ECO:0000256" key="3">
    <source>
        <dbReference type="ARBA" id="ARBA00022723"/>
    </source>
</evidence>
<dbReference type="GO" id="GO:0020037">
    <property type="term" value="F:heme binding"/>
    <property type="evidence" value="ECO:0007669"/>
    <property type="project" value="InterPro"/>
</dbReference>
<dbReference type="AlphaFoldDB" id="A0A0P9CI63"/>
<dbReference type="InterPro" id="IPR044203">
    <property type="entry name" value="GlbO/GLB3-like"/>
</dbReference>